<name>A0A9D4P5F1_DERFA</name>
<reference evidence="1" key="2">
    <citation type="journal article" date="2021" name="World Allergy Organ. J.">
        <title>Chromosome-level assembly of Dermatophagoides farinae genome and transcriptome reveals two novel allergens Der f 37 and Der f 39.</title>
        <authorList>
            <person name="Chen J."/>
            <person name="Cai Z."/>
            <person name="Fan D."/>
            <person name="Hu J."/>
            <person name="Hou Y."/>
            <person name="He Y."/>
            <person name="Zhang Z."/>
            <person name="Zhao Z."/>
            <person name="Gao P."/>
            <person name="Hu W."/>
            <person name="Sun J."/>
            <person name="Li J."/>
            <person name="Ji K."/>
        </authorList>
    </citation>
    <scope>NUCLEOTIDE SEQUENCE</scope>
    <source>
        <strain evidence="1">JKM2019</strain>
    </source>
</reference>
<accession>A0A9D4P5F1</accession>
<comment type="caution">
    <text evidence="1">The sequence shown here is derived from an EMBL/GenBank/DDBJ whole genome shotgun (WGS) entry which is preliminary data.</text>
</comment>
<dbReference type="AlphaFoldDB" id="A0A9D4P5F1"/>
<dbReference type="EMBL" id="SDOV01000001">
    <property type="protein sequence ID" value="KAH7644478.1"/>
    <property type="molecule type" value="Genomic_DNA"/>
</dbReference>
<reference evidence="1" key="1">
    <citation type="submission" date="2020-06" db="EMBL/GenBank/DDBJ databases">
        <authorList>
            <person name="Ji K."/>
            <person name="Li J."/>
        </authorList>
    </citation>
    <scope>NUCLEOTIDE SEQUENCE</scope>
    <source>
        <strain evidence="1">JKM2019</strain>
        <tissue evidence="1">Whole body</tissue>
    </source>
</reference>
<organism evidence="1">
    <name type="scientific">Dermatophagoides farinae</name>
    <name type="common">American house dust mite</name>
    <dbReference type="NCBI Taxonomy" id="6954"/>
    <lineage>
        <taxon>Eukaryota</taxon>
        <taxon>Metazoa</taxon>
        <taxon>Ecdysozoa</taxon>
        <taxon>Arthropoda</taxon>
        <taxon>Chelicerata</taxon>
        <taxon>Arachnida</taxon>
        <taxon>Acari</taxon>
        <taxon>Acariformes</taxon>
        <taxon>Sarcoptiformes</taxon>
        <taxon>Astigmata</taxon>
        <taxon>Psoroptidia</taxon>
        <taxon>Analgoidea</taxon>
        <taxon>Pyroglyphidae</taxon>
        <taxon>Dermatophagoidinae</taxon>
        <taxon>Dermatophagoides</taxon>
    </lineage>
</organism>
<gene>
    <name evidence="1" type="ORF">HUG17_0016</name>
</gene>
<sequence length="118" mass="14158">MSEEIILNELHRFLRDVNHELLKLKELHNIVEADRILYNENRQQLDECLNRSCALFQLWTPLDRMIYQIDNPEYEIINIQRSINRKLRKIFRLTQAINGVLAQSLLMLTAQVQTQQQQ</sequence>
<evidence type="ECO:0000313" key="1">
    <source>
        <dbReference type="EMBL" id="KAH7644478.1"/>
    </source>
</evidence>
<dbReference type="Proteomes" id="UP000828236">
    <property type="component" value="Unassembled WGS sequence"/>
</dbReference>
<protein>
    <submittedName>
        <fullName evidence="1">Uncharacterized protein</fullName>
    </submittedName>
</protein>
<proteinExistence type="predicted"/>